<dbReference type="GeneID" id="3503342"/>
<organism evidence="2 3">
    <name type="scientific">Theileria parva</name>
    <name type="common">East coast fever infection agent</name>
    <dbReference type="NCBI Taxonomy" id="5875"/>
    <lineage>
        <taxon>Eukaryota</taxon>
        <taxon>Sar</taxon>
        <taxon>Alveolata</taxon>
        <taxon>Apicomplexa</taxon>
        <taxon>Aconoidasida</taxon>
        <taxon>Piroplasmida</taxon>
        <taxon>Theileriidae</taxon>
        <taxon>Theileria</taxon>
    </lineage>
</organism>
<dbReference type="Proteomes" id="UP000001949">
    <property type="component" value="Unassembled WGS sequence"/>
</dbReference>
<accession>Q4N6Q2</accession>
<dbReference type="RefSeq" id="XP_766639.1">
    <property type="nucleotide sequence ID" value="XM_761546.1"/>
</dbReference>
<feature type="compositionally biased region" description="Acidic residues" evidence="1">
    <location>
        <begin position="50"/>
        <end position="66"/>
    </location>
</feature>
<keyword evidence="3" id="KW-1185">Reference proteome</keyword>
<name>Q4N6Q2_THEPA</name>
<dbReference type="EMBL" id="AAGK01000001">
    <property type="protein sequence ID" value="EAN34356.1"/>
    <property type="molecule type" value="Genomic_DNA"/>
</dbReference>
<protein>
    <submittedName>
        <fullName evidence="2">Uncharacterized protein</fullName>
    </submittedName>
</protein>
<proteinExistence type="predicted"/>
<dbReference type="VEuPathDB" id="PiroplasmaDB:TpMuguga_01g01118"/>
<feature type="region of interest" description="Disordered" evidence="1">
    <location>
        <begin position="43"/>
        <end position="71"/>
    </location>
</feature>
<dbReference type="OMA" id="NPWFGSP"/>
<gene>
    <name evidence="2" type="ordered locus">TP01_1118</name>
</gene>
<feature type="region of interest" description="Disordered" evidence="1">
    <location>
        <begin position="408"/>
        <end position="429"/>
    </location>
</feature>
<evidence type="ECO:0000256" key="1">
    <source>
        <dbReference type="SAM" id="MobiDB-lite"/>
    </source>
</evidence>
<dbReference type="InParanoid" id="Q4N6Q2"/>
<dbReference type="KEGG" id="tpv:TP01_1118"/>
<dbReference type="AlphaFoldDB" id="Q4N6Q2"/>
<feature type="compositionally biased region" description="Basic and acidic residues" evidence="1">
    <location>
        <begin position="411"/>
        <end position="426"/>
    </location>
</feature>
<comment type="caution">
    <text evidence="2">The sequence shown here is derived from an EMBL/GenBank/DDBJ whole genome shotgun (WGS) entry which is preliminary data.</text>
</comment>
<evidence type="ECO:0000313" key="2">
    <source>
        <dbReference type="EMBL" id="EAN34356.1"/>
    </source>
</evidence>
<evidence type="ECO:0000313" key="3">
    <source>
        <dbReference type="Proteomes" id="UP000001949"/>
    </source>
</evidence>
<reference evidence="2 3" key="1">
    <citation type="journal article" date="2005" name="Science">
        <title>Genome sequence of Theileria parva, a bovine pathogen that transforms lymphocytes.</title>
        <authorList>
            <person name="Gardner M.J."/>
            <person name="Bishop R."/>
            <person name="Shah T."/>
            <person name="de Villiers E.P."/>
            <person name="Carlton J.M."/>
            <person name="Hall N."/>
            <person name="Ren Q."/>
            <person name="Paulsen I.T."/>
            <person name="Pain A."/>
            <person name="Berriman M."/>
            <person name="Wilson R.J.M."/>
            <person name="Sato S."/>
            <person name="Ralph S.A."/>
            <person name="Mann D.J."/>
            <person name="Xiong Z."/>
            <person name="Shallom S.J."/>
            <person name="Weidman J."/>
            <person name="Jiang L."/>
            <person name="Lynn J."/>
            <person name="Weaver B."/>
            <person name="Shoaibi A."/>
            <person name="Domingo A.R."/>
            <person name="Wasawo D."/>
            <person name="Crabtree J."/>
            <person name="Wortman J.R."/>
            <person name="Haas B."/>
            <person name="Angiuoli S.V."/>
            <person name="Creasy T.H."/>
            <person name="Lu C."/>
            <person name="Suh B."/>
            <person name="Silva J.C."/>
            <person name="Utterback T.R."/>
            <person name="Feldblyum T.V."/>
            <person name="Pertea M."/>
            <person name="Allen J."/>
            <person name="Nierman W.C."/>
            <person name="Taracha E.L.N."/>
            <person name="Salzberg S.L."/>
            <person name="White O.R."/>
            <person name="Fitzhugh H.A."/>
            <person name="Morzaria S."/>
            <person name="Venter J.C."/>
            <person name="Fraser C.M."/>
            <person name="Nene V."/>
        </authorList>
    </citation>
    <scope>NUCLEOTIDE SEQUENCE [LARGE SCALE GENOMIC DNA]</scope>
    <source>
        <strain evidence="2 3">Muguga</strain>
    </source>
</reference>
<dbReference type="eggNOG" id="ENOG502TN1F">
    <property type="taxonomic scope" value="Eukaryota"/>
</dbReference>
<feature type="region of interest" description="Disordered" evidence="1">
    <location>
        <begin position="308"/>
        <end position="333"/>
    </location>
</feature>
<sequence length="650" mass="75259">MEDTVKYNYLKSLGRRNQYFNNVSDIIAKTIKNELRIYEKDNVPLSDNASETDSEDNSDESSDASEELGKTSKNPYSYILDQFKDIISSEKCSNIEDSSNENKTTVHIKYSEPDHAHTDEPLGLDQNFKLGSKSEKVPEDAYNELDLNFLVKSGANEDSTINSYLPHIVLRKLNSNKDPLQLNKVFSNLERNLSDVRMKYRKTLSNLSLKSSAVRRNYRLSCFNTVDPKNINKVEEKHEHNHDTIINKPGVDRINFDLNKWLDELPDDLKNFIEVESITTSLNSIKDFKENKPPKDNKIYKMDLNSTDDKGIRENASQKEQKSVNEIKKEDKKPVPEKGYIEVIHEDYIEPLKHVLSEDFKSGFDGIKQGISDLYNNSPSIFQNLFGSSDPDNDREISKQLSKQLNSYYDDTDRNTGENGPETHDDFNDEFDKDYKYFDMNDKYQSFDISDEKPKSSTPVVNKDYNQNYVVYRENYRAKTPEKVIKSVADYNIGFLSNLWTINENCKLVRNENIRSGTKTINPWFGSPAKEALYRQLTLENSNEDKECTTILDMERGIKYKVVTDKNGQPEYLIDNIEPGDEETAKTFKNTVSTVQKNKYRNKNNSSDPKIEEGFFDPMLKHQEKIEQTKLINETDLAIFGRRKVTRTNR</sequence>